<evidence type="ECO:0000313" key="2">
    <source>
        <dbReference type="Proteomes" id="UP000823388"/>
    </source>
</evidence>
<organism evidence="1 2">
    <name type="scientific">Panicum virgatum</name>
    <name type="common">Blackwell switchgrass</name>
    <dbReference type="NCBI Taxonomy" id="38727"/>
    <lineage>
        <taxon>Eukaryota</taxon>
        <taxon>Viridiplantae</taxon>
        <taxon>Streptophyta</taxon>
        <taxon>Embryophyta</taxon>
        <taxon>Tracheophyta</taxon>
        <taxon>Spermatophyta</taxon>
        <taxon>Magnoliopsida</taxon>
        <taxon>Liliopsida</taxon>
        <taxon>Poales</taxon>
        <taxon>Poaceae</taxon>
        <taxon>PACMAD clade</taxon>
        <taxon>Panicoideae</taxon>
        <taxon>Panicodae</taxon>
        <taxon>Paniceae</taxon>
        <taxon>Panicinae</taxon>
        <taxon>Panicum</taxon>
        <taxon>Panicum sect. Hiantes</taxon>
    </lineage>
</organism>
<reference evidence="1" key="1">
    <citation type="submission" date="2020-05" db="EMBL/GenBank/DDBJ databases">
        <title>WGS assembly of Panicum virgatum.</title>
        <authorList>
            <person name="Lovell J.T."/>
            <person name="Jenkins J."/>
            <person name="Shu S."/>
            <person name="Juenger T.E."/>
            <person name="Schmutz J."/>
        </authorList>
    </citation>
    <scope>NUCLEOTIDE SEQUENCE</scope>
    <source>
        <strain evidence="1">AP13</strain>
    </source>
</reference>
<dbReference type="EMBL" id="CM029048">
    <property type="protein sequence ID" value="KAG2578731.1"/>
    <property type="molecule type" value="Genomic_DNA"/>
</dbReference>
<dbReference type="Proteomes" id="UP000823388">
    <property type="component" value="Chromosome 6N"/>
</dbReference>
<keyword evidence="2" id="KW-1185">Reference proteome</keyword>
<proteinExistence type="predicted"/>
<gene>
    <name evidence="1" type="ORF">PVAP13_6NG114703</name>
</gene>
<sequence>MNSRNWNILCRNIRGLNGSIKWDAVRKKLDESGCSIVCIQEIKRELIDASFIRNFAPRRFDHFDYIPSIGASGGLLGLWHLGNIYGPCDEPARSTLINWFRNYEVDDRLNWIFLGDFNYYRSLEN</sequence>
<name>A0A8T0QZQ3_PANVG</name>
<dbReference type="InterPro" id="IPR036691">
    <property type="entry name" value="Endo/exonu/phosph_ase_sf"/>
</dbReference>
<dbReference type="Gene3D" id="3.60.10.10">
    <property type="entry name" value="Endonuclease/exonuclease/phosphatase"/>
    <property type="match status" value="1"/>
</dbReference>
<evidence type="ECO:0000313" key="1">
    <source>
        <dbReference type="EMBL" id="KAG2578731.1"/>
    </source>
</evidence>
<protein>
    <recommendedName>
        <fullName evidence="3">Endonuclease/exonuclease/phosphatase domain-containing protein</fullName>
    </recommendedName>
</protein>
<evidence type="ECO:0008006" key="3">
    <source>
        <dbReference type="Google" id="ProtNLM"/>
    </source>
</evidence>
<accession>A0A8T0QZQ3</accession>
<comment type="caution">
    <text evidence="1">The sequence shown here is derived from an EMBL/GenBank/DDBJ whole genome shotgun (WGS) entry which is preliminary data.</text>
</comment>
<dbReference type="AlphaFoldDB" id="A0A8T0QZQ3"/>
<dbReference type="SUPFAM" id="SSF56219">
    <property type="entry name" value="DNase I-like"/>
    <property type="match status" value="1"/>
</dbReference>